<gene>
    <name evidence="1" type="ORF">PR048_008389</name>
</gene>
<organism evidence="1 2">
    <name type="scientific">Dryococelus australis</name>
    <dbReference type="NCBI Taxonomy" id="614101"/>
    <lineage>
        <taxon>Eukaryota</taxon>
        <taxon>Metazoa</taxon>
        <taxon>Ecdysozoa</taxon>
        <taxon>Arthropoda</taxon>
        <taxon>Hexapoda</taxon>
        <taxon>Insecta</taxon>
        <taxon>Pterygota</taxon>
        <taxon>Neoptera</taxon>
        <taxon>Polyneoptera</taxon>
        <taxon>Phasmatodea</taxon>
        <taxon>Verophasmatodea</taxon>
        <taxon>Anareolatae</taxon>
        <taxon>Phasmatidae</taxon>
        <taxon>Eurycanthinae</taxon>
        <taxon>Dryococelus</taxon>
    </lineage>
</organism>
<reference evidence="1 2" key="1">
    <citation type="submission" date="2023-02" db="EMBL/GenBank/DDBJ databases">
        <title>LHISI_Scaffold_Assembly.</title>
        <authorList>
            <person name="Stuart O.P."/>
            <person name="Cleave R."/>
            <person name="Magrath M.J.L."/>
            <person name="Mikheyev A.S."/>
        </authorList>
    </citation>
    <scope>NUCLEOTIDE SEQUENCE [LARGE SCALE GENOMIC DNA]</scope>
    <source>
        <strain evidence="1">Daus_M_001</strain>
        <tissue evidence="1">Leg muscle</tissue>
    </source>
</reference>
<comment type="caution">
    <text evidence="1">The sequence shown here is derived from an EMBL/GenBank/DDBJ whole genome shotgun (WGS) entry which is preliminary data.</text>
</comment>
<evidence type="ECO:0000313" key="2">
    <source>
        <dbReference type="Proteomes" id="UP001159363"/>
    </source>
</evidence>
<name>A0ABQ9HXU9_9NEOP</name>
<accession>A0ABQ9HXU9</accession>
<dbReference type="Proteomes" id="UP001159363">
    <property type="component" value="Chromosome 3"/>
</dbReference>
<sequence length="122" mass="13465">MQMSSPLKLKRRKHAILQKLCLERPLFPYRNLRSQPEPSSSFDTCNQSGIQWVIIAWVKFACFTGARSRSSLHSSAHVPVNILRVSVAMATSISRCAVDATLNAAGVGNLGYPGGWLREQHG</sequence>
<proteinExistence type="predicted"/>
<dbReference type="EMBL" id="JARBHB010000003">
    <property type="protein sequence ID" value="KAJ8888895.1"/>
    <property type="molecule type" value="Genomic_DNA"/>
</dbReference>
<keyword evidence="2" id="KW-1185">Reference proteome</keyword>
<protein>
    <submittedName>
        <fullName evidence="1">Uncharacterized protein</fullName>
    </submittedName>
</protein>
<evidence type="ECO:0000313" key="1">
    <source>
        <dbReference type="EMBL" id="KAJ8888895.1"/>
    </source>
</evidence>